<comment type="caution">
    <text evidence="1">The sequence shown here is derived from an EMBL/GenBank/DDBJ whole genome shotgun (WGS) entry which is preliminary data.</text>
</comment>
<keyword evidence="2" id="KW-1185">Reference proteome</keyword>
<gene>
    <name evidence="1" type="ORF">QC761_0098540</name>
</gene>
<name>A0ABR0FAS1_9PEZI</name>
<reference evidence="1 2" key="1">
    <citation type="journal article" date="2023" name="bioRxiv">
        <title>High-quality genome assemblies of four members of thePodospora anserinaspecies complex.</title>
        <authorList>
            <person name="Ament-Velasquez S.L."/>
            <person name="Vogan A.A."/>
            <person name="Wallerman O."/>
            <person name="Hartmann F."/>
            <person name="Gautier V."/>
            <person name="Silar P."/>
            <person name="Giraud T."/>
            <person name="Johannesson H."/>
        </authorList>
    </citation>
    <scope>NUCLEOTIDE SEQUENCE [LARGE SCALE GENOMIC DNA]</scope>
    <source>
        <strain evidence="1 2">CBS 112042</strain>
    </source>
</reference>
<dbReference type="EMBL" id="JAFFGZ010000008">
    <property type="protein sequence ID" value="KAK4641081.1"/>
    <property type="molecule type" value="Genomic_DNA"/>
</dbReference>
<evidence type="ECO:0000313" key="1">
    <source>
        <dbReference type="EMBL" id="KAK4641081.1"/>
    </source>
</evidence>
<proteinExistence type="predicted"/>
<accession>A0ABR0FAS1</accession>
<organism evidence="1 2">
    <name type="scientific">Podospora bellae-mahoneyi</name>
    <dbReference type="NCBI Taxonomy" id="2093777"/>
    <lineage>
        <taxon>Eukaryota</taxon>
        <taxon>Fungi</taxon>
        <taxon>Dikarya</taxon>
        <taxon>Ascomycota</taxon>
        <taxon>Pezizomycotina</taxon>
        <taxon>Sordariomycetes</taxon>
        <taxon>Sordariomycetidae</taxon>
        <taxon>Sordariales</taxon>
        <taxon>Podosporaceae</taxon>
        <taxon>Podospora</taxon>
    </lineage>
</organism>
<dbReference type="RefSeq" id="XP_062730057.1">
    <property type="nucleotide sequence ID" value="XM_062873074.1"/>
</dbReference>
<protein>
    <submittedName>
        <fullName evidence="1">Uncharacterized protein</fullName>
    </submittedName>
</protein>
<dbReference type="GeneID" id="87892442"/>
<dbReference type="Proteomes" id="UP001322138">
    <property type="component" value="Unassembled WGS sequence"/>
</dbReference>
<evidence type="ECO:0000313" key="2">
    <source>
        <dbReference type="Proteomes" id="UP001322138"/>
    </source>
</evidence>
<sequence length="75" mass="8248">MSHAKHLSRSDAGDDAARFGEHFDTKLGMLRWQRSLPPVCPVAVNNGPCARRGRWCKFSTATPFSLQSTSPLTCS</sequence>